<keyword evidence="8" id="KW-0902">Two-component regulatory system</keyword>
<gene>
    <name evidence="11" type="ORF">MF672_050270</name>
</gene>
<evidence type="ECO:0000256" key="7">
    <source>
        <dbReference type="ARBA" id="ARBA00022840"/>
    </source>
</evidence>
<keyword evidence="9" id="KW-0812">Transmembrane</keyword>
<dbReference type="Proteomes" id="UP001317259">
    <property type="component" value="Unassembled WGS sequence"/>
</dbReference>
<protein>
    <recommendedName>
        <fullName evidence="2">histidine kinase</fullName>
        <ecNumber evidence="2">2.7.13.3</ecNumber>
    </recommendedName>
</protein>
<dbReference type="Gene3D" id="1.20.5.1930">
    <property type="match status" value="1"/>
</dbReference>
<feature type="transmembrane region" description="Helical" evidence="9">
    <location>
        <begin position="12"/>
        <end position="31"/>
    </location>
</feature>
<proteinExistence type="predicted"/>
<reference evidence="11 12" key="1">
    <citation type="submission" date="2022-04" db="EMBL/GenBank/DDBJ databases">
        <title>Genome draft of Actinomadura sp. ATCC 31491.</title>
        <authorList>
            <person name="Shi X."/>
            <person name="Du Y."/>
        </authorList>
    </citation>
    <scope>NUCLEOTIDE SEQUENCE [LARGE SCALE GENOMIC DNA]</scope>
    <source>
        <strain evidence="11 12">ATCC 31491</strain>
    </source>
</reference>
<evidence type="ECO:0000256" key="6">
    <source>
        <dbReference type="ARBA" id="ARBA00022777"/>
    </source>
</evidence>
<accession>A0ABT0GBF3</accession>
<comment type="catalytic activity">
    <reaction evidence="1">
        <text>ATP + protein L-histidine = ADP + protein N-phospho-L-histidine.</text>
        <dbReference type="EC" id="2.7.13.3"/>
    </reaction>
</comment>
<keyword evidence="4" id="KW-0808">Transferase</keyword>
<evidence type="ECO:0000256" key="8">
    <source>
        <dbReference type="ARBA" id="ARBA00023012"/>
    </source>
</evidence>
<name>A0ABT0GBF3_9ACTN</name>
<sequence length="248" mass="26262">MNLTHLRRGWRFAGECLLPVAVAVPLVADLFCAPGRDALDLAAVMVGSLALVAWRRAPLVPLLVTTACMLVHVLHAPAGLSAALPVLVSVFAAARAGHQLLAALAGVVFLGAGPAMSPAADSSHPGHGFAGSTGLLLGWFIASGLVGVVIRLRQPCLRKAEQDSVDAERVREEDARWRADHERLRIARELHHSLTQNISVIKVQAGVAVHLARKRGEEVPAALLAIQEASGDAMRELGATQHVLHDPR</sequence>
<evidence type="ECO:0000313" key="11">
    <source>
        <dbReference type="EMBL" id="MCK2221944.1"/>
    </source>
</evidence>
<dbReference type="GO" id="GO:0016301">
    <property type="term" value="F:kinase activity"/>
    <property type="evidence" value="ECO:0007669"/>
    <property type="project" value="UniProtKB-KW"/>
</dbReference>
<keyword evidence="6 11" id="KW-0418">Kinase</keyword>
<evidence type="ECO:0000313" key="12">
    <source>
        <dbReference type="Proteomes" id="UP001317259"/>
    </source>
</evidence>
<dbReference type="InterPro" id="IPR011712">
    <property type="entry name" value="Sig_transdc_His_kin_sub3_dim/P"/>
</dbReference>
<dbReference type="EC" id="2.7.13.3" evidence="2"/>
<evidence type="ECO:0000256" key="1">
    <source>
        <dbReference type="ARBA" id="ARBA00000085"/>
    </source>
</evidence>
<comment type="caution">
    <text evidence="11">The sequence shown here is derived from an EMBL/GenBank/DDBJ whole genome shotgun (WGS) entry which is preliminary data.</text>
</comment>
<keyword evidence="3" id="KW-0597">Phosphoprotein</keyword>
<evidence type="ECO:0000256" key="4">
    <source>
        <dbReference type="ARBA" id="ARBA00022679"/>
    </source>
</evidence>
<evidence type="ECO:0000256" key="5">
    <source>
        <dbReference type="ARBA" id="ARBA00022741"/>
    </source>
</evidence>
<dbReference type="PANTHER" id="PTHR24421:SF10">
    <property type="entry name" value="NITRATE_NITRITE SENSOR PROTEIN NARQ"/>
    <property type="match status" value="1"/>
</dbReference>
<keyword evidence="9" id="KW-1133">Transmembrane helix</keyword>
<dbReference type="Pfam" id="PF07730">
    <property type="entry name" value="HisKA_3"/>
    <property type="match status" value="1"/>
</dbReference>
<evidence type="ECO:0000256" key="9">
    <source>
        <dbReference type="SAM" id="Phobius"/>
    </source>
</evidence>
<dbReference type="PANTHER" id="PTHR24421">
    <property type="entry name" value="NITRATE/NITRITE SENSOR PROTEIN NARX-RELATED"/>
    <property type="match status" value="1"/>
</dbReference>
<feature type="transmembrane region" description="Helical" evidence="9">
    <location>
        <begin position="129"/>
        <end position="150"/>
    </location>
</feature>
<organism evidence="11 12">
    <name type="scientific">Actinomadura luzonensis</name>
    <dbReference type="NCBI Taxonomy" id="2805427"/>
    <lineage>
        <taxon>Bacteria</taxon>
        <taxon>Bacillati</taxon>
        <taxon>Actinomycetota</taxon>
        <taxon>Actinomycetes</taxon>
        <taxon>Streptosporangiales</taxon>
        <taxon>Thermomonosporaceae</taxon>
        <taxon>Actinomadura</taxon>
    </lineage>
</organism>
<keyword evidence="12" id="KW-1185">Reference proteome</keyword>
<keyword evidence="7" id="KW-0067">ATP-binding</keyword>
<evidence type="ECO:0000256" key="3">
    <source>
        <dbReference type="ARBA" id="ARBA00022553"/>
    </source>
</evidence>
<feature type="domain" description="Signal transduction histidine kinase subgroup 3 dimerisation and phosphoacceptor" evidence="10">
    <location>
        <begin position="182"/>
        <end position="246"/>
    </location>
</feature>
<keyword evidence="9" id="KW-0472">Membrane</keyword>
<keyword evidence="5" id="KW-0547">Nucleotide-binding</keyword>
<feature type="transmembrane region" description="Helical" evidence="9">
    <location>
        <begin position="69"/>
        <end position="93"/>
    </location>
</feature>
<evidence type="ECO:0000259" key="10">
    <source>
        <dbReference type="Pfam" id="PF07730"/>
    </source>
</evidence>
<dbReference type="EMBL" id="JAKRKC020000003">
    <property type="protein sequence ID" value="MCK2221944.1"/>
    <property type="molecule type" value="Genomic_DNA"/>
</dbReference>
<feature type="transmembrane region" description="Helical" evidence="9">
    <location>
        <begin position="100"/>
        <end position="117"/>
    </location>
</feature>
<dbReference type="InterPro" id="IPR050482">
    <property type="entry name" value="Sensor_HK_TwoCompSys"/>
</dbReference>
<evidence type="ECO:0000256" key="2">
    <source>
        <dbReference type="ARBA" id="ARBA00012438"/>
    </source>
</evidence>